<dbReference type="InterPro" id="IPR023787">
    <property type="entry name" value="T3SS_YcgR"/>
</dbReference>
<keyword evidence="7" id="KW-0282">Flagellum</keyword>
<evidence type="ECO:0000259" key="5">
    <source>
        <dbReference type="Pfam" id="PF07238"/>
    </source>
</evidence>
<keyword evidence="3 4" id="KW-0975">Bacterial flagellum</keyword>
<sequence>MSNPHLVSGHYDDAYQSADDLQENFGVNSPIEIQFILKAIQQEKSLLSLFPERSGQFVLSSILAIEPARNLLLVDLGNDPAMNELVLKANTVTCVSSQNRVKIEFCCEKFQLVQFEGRPTFAAKIPSSLLRFQRRNFYRIMTPVSNPATCLFTMLVDHDQQSEAIFNLFDISCGGMALIDQHYALDLEPGKVFAGCLLNFPEAGEIVVTAAIRNSYSMTLKNGLSCQRAGCEFINLPEDGRMLIQRYITRLEQQERQFRRDA</sequence>
<dbReference type="Pfam" id="PF07317">
    <property type="entry name" value="PilZN"/>
    <property type="match status" value="1"/>
</dbReference>
<evidence type="ECO:0000259" key="6">
    <source>
        <dbReference type="Pfam" id="PF07317"/>
    </source>
</evidence>
<dbReference type="Gene3D" id="2.30.110.10">
    <property type="entry name" value="Electron Transport, Fmn-binding Protein, Chain A"/>
    <property type="match status" value="1"/>
</dbReference>
<evidence type="ECO:0000256" key="2">
    <source>
        <dbReference type="ARBA" id="ARBA00022741"/>
    </source>
</evidence>
<dbReference type="InterPro" id="IPR012349">
    <property type="entry name" value="Split_barrel_FMN-bd"/>
</dbReference>
<keyword evidence="2 4" id="KW-0547">Nucleotide-binding</keyword>
<evidence type="ECO:0000313" key="7">
    <source>
        <dbReference type="EMBL" id="SCZ84313.1"/>
    </source>
</evidence>
<comment type="similarity">
    <text evidence="4">Belongs to the YcgR family.</text>
</comment>
<dbReference type="RefSeq" id="WP_090283691.1">
    <property type="nucleotide sequence ID" value="NZ_FMWO01000020.1"/>
</dbReference>
<keyword evidence="8" id="KW-1185">Reference proteome</keyword>
<evidence type="ECO:0000256" key="1">
    <source>
        <dbReference type="ARBA" id="ARBA00022636"/>
    </source>
</evidence>
<feature type="domain" description="Type III secretion system flagellar brake protein YcgR PilZN" evidence="6">
    <location>
        <begin position="25"/>
        <end position="131"/>
    </location>
</feature>
<organism evidence="7 8">
    <name type="scientific">Nitrosomonas mobilis</name>
    <dbReference type="NCBI Taxonomy" id="51642"/>
    <lineage>
        <taxon>Bacteria</taxon>
        <taxon>Pseudomonadati</taxon>
        <taxon>Pseudomonadota</taxon>
        <taxon>Betaproteobacteria</taxon>
        <taxon>Nitrosomonadales</taxon>
        <taxon>Nitrosomonadaceae</taxon>
        <taxon>Nitrosomonas</taxon>
    </lineage>
</organism>
<dbReference type="AlphaFoldDB" id="A0A1G5SAT6"/>
<evidence type="ECO:0000313" key="8">
    <source>
        <dbReference type="Proteomes" id="UP000198729"/>
    </source>
</evidence>
<dbReference type="EMBL" id="FMWO01000020">
    <property type="protein sequence ID" value="SCZ84313.1"/>
    <property type="molecule type" value="Genomic_DNA"/>
</dbReference>
<dbReference type="Gene3D" id="2.40.10.220">
    <property type="entry name" value="predicted glycosyltransferase like domains"/>
    <property type="match status" value="1"/>
</dbReference>
<dbReference type="Pfam" id="PF07238">
    <property type="entry name" value="PilZ"/>
    <property type="match status" value="1"/>
</dbReference>
<dbReference type="Proteomes" id="UP000198729">
    <property type="component" value="Unassembled WGS sequence"/>
</dbReference>
<dbReference type="GO" id="GO:0009425">
    <property type="term" value="C:bacterial-type flagellum basal body"/>
    <property type="evidence" value="ECO:0007669"/>
    <property type="project" value="UniProtKB-SubCell"/>
</dbReference>
<dbReference type="InterPro" id="IPR009926">
    <property type="entry name" value="T3SS_YcgR_PilZN"/>
</dbReference>
<protein>
    <recommendedName>
        <fullName evidence="4">Flagellar brake protein YcgR</fullName>
    </recommendedName>
    <alternativeName>
        <fullName evidence="4">Cyclic di-GMP binding protein YcgR</fullName>
    </alternativeName>
</protein>
<comment type="subunit">
    <text evidence="4">Monomer. Interacts with the flagellar basal bodies.</text>
</comment>
<reference evidence="7 8" key="1">
    <citation type="submission" date="2016-10" db="EMBL/GenBank/DDBJ databases">
        <authorList>
            <person name="de Groot N.N."/>
        </authorList>
    </citation>
    <scope>NUCLEOTIDE SEQUENCE [LARGE SCALE GENOMIC DNA]</scope>
    <source>
        <strain evidence="7">1</strain>
    </source>
</reference>
<evidence type="ECO:0000256" key="3">
    <source>
        <dbReference type="ARBA" id="ARBA00023143"/>
    </source>
</evidence>
<keyword evidence="7" id="KW-0969">Cilium</keyword>
<proteinExistence type="inferred from homology"/>
<dbReference type="GO" id="GO:0071945">
    <property type="term" value="P:regulation of bacterial-type flagellum-dependent cell motility by regulation of motor speed"/>
    <property type="evidence" value="ECO:0007669"/>
    <property type="project" value="UniProtKB-UniRule"/>
</dbReference>
<dbReference type="GO" id="GO:0071973">
    <property type="term" value="P:bacterial-type flagellum-dependent cell motility"/>
    <property type="evidence" value="ECO:0007669"/>
    <property type="project" value="UniProtKB-UniRule"/>
</dbReference>
<dbReference type="InterPro" id="IPR009875">
    <property type="entry name" value="PilZ_domain"/>
</dbReference>
<dbReference type="OrthoDB" id="5572581at2"/>
<dbReference type="HAMAP" id="MF_01457">
    <property type="entry name" value="YcgR"/>
    <property type="match status" value="1"/>
</dbReference>
<feature type="domain" description="PilZ" evidence="5">
    <location>
        <begin position="133"/>
        <end position="249"/>
    </location>
</feature>
<accession>A0A1G5SAT6</accession>
<dbReference type="GO" id="GO:0035438">
    <property type="term" value="F:cyclic-di-GMP binding"/>
    <property type="evidence" value="ECO:0007669"/>
    <property type="project" value="UniProtKB-UniRule"/>
</dbReference>
<keyword evidence="1 4" id="KW-0973">c-di-GMP</keyword>
<dbReference type="STRING" id="51642.NSMM_150051"/>
<name>A0A1G5SAT6_9PROT</name>
<keyword evidence="7" id="KW-0966">Cell projection</keyword>
<comment type="function">
    <text evidence="4">Acts as a flagellar brake, regulating swimming and swarming in a bis-(3'-5') cyclic diguanylic acid (c-di-GMP)-dependent manner. Binds 1 c-di-GMP dimer per subunit. Increasing levels of c-di-GMP lead to decreased motility.</text>
</comment>
<comment type="subcellular location">
    <subcellularLocation>
        <location evidence="4">Bacterial flagellum basal body</location>
    </subcellularLocation>
</comment>
<evidence type="ECO:0000256" key="4">
    <source>
        <dbReference type="HAMAP-Rule" id="MF_01457"/>
    </source>
</evidence>
<gene>
    <name evidence="4 7" type="primary">ycgR</name>
    <name evidence="7" type="ORF">NSMM_150051</name>
</gene>